<dbReference type="PROSITE" id="PS50125">
    <property type="entry name" value="GUANYLATE_CYCLASE_2"/>
    <property type="match status" value="2"/>
</dbReference>
<dbReference type="GO" id="GO:0035556">
    <property type="term" value="P:intracellular signal transduction"/>
    <property type="evidence" value="ECO:0007669"/>
    <property type="project" value="InterPro"/>
</dbReference>
<comment type="subcellular location">
    <subcellularLocation>
        <location evidence="4">Membrane</location>
        <topology evidence="4">Multi-pass membrane protein</topology>
    </subcellularLocation>
</comment>
<evidence type="ECO:0000256" key="14">
    <source>
        <dbReference type="ARBA" id="ARBA00023136"/>
    </source>
</evidence>
<evidence type="ECO:0000256" key="3">
    <source>
        <dbReference type="ARBA" id="ARBA00001946"/>
    </source>
</evidence>
<evidence type="ECO:0000256" key="8">
    <source>
        <dbReference type="ARBA" id="ARBA00022737"/>
    </source>
</evidence>
<feature type="transmembrane region" description="Helical" evidence="18">
    <location>
        <begin position="401"/>
        <end position="422"/>
    </location>
</feature>
<keyword evidence="8" id="KW-0677">Repeat</keyword>
<dbReference type="GO" id="GO:0005886">
    <property type="term" value="C:plasma membrane"/>
    <property type="evidence" value="ECO:0007669"/>
    <property type="project" value="InterPro"/>
</dbReference>
<accession>A0A183UHI0</accession>
<dbReference type="GO" id="GO:0007189">
    <property type="term" value="P:adenylate cyclase-activating G protein-coupled receptor signaling pathway"/>
    <property type="evidence" value="ECO:0007669"/>
    <property type="project" value="TreeGrafter"/>
</dbReference>
<dbReference type="GO" id="GO:0004016">
    <property type="term" value="F:adenylate cyclase activity"/>
    <property type="evidence" value="ECO:0007669"/>
    <property type="project" value="UniProtKB-EC"/>
</dbReference>
<feature type="transmembrane region" description="Helical" evidence="18">
    <location>
        <begin position="69"/>
        <end position="87"/>
    </location>
</feature>
<dbReference type="PROSITE" id="PS00452">
    <property type="entry name" value="GUANYLATE_CYCLASE_1"/>
    <property type="match status" value="2"/>
</dbReference>
<evidence type="ECO:0000259" key="19">
    <source>
        <dbReference type="PROSITE" id="PS50125"/>
    </source>
</evidence>
<evidence type="ECO:0000256" key="2">
    <source>
        <dbReference type="ARBA" id="ARBA00001593"/>
    </source>
</evidence>
<feature type="domain" description="Guanylate cyclase" evidence="19">
    <location>
        <begin position="184"/>
        <end position="311"/>
    </location>
</feature>
<dbReference type="EMBL" id="UYWY01019791">
    <property type="protein sequence ID" value="VDM39271.1"/>
    <property type="molecule type" value="Genomic_DNA"/>
</dbReference>
<evidence type="ECO:0000313" key="21">
    <source>
        <dbReference type="Proteomes" id="UP000050794"/>
    </source>
</evidence>
<comment type="catalytic activity">
    <reaction evidence="1">
        <text>GTP = 3',5'-cyclic GMP + diphosphate</text>
        <dbReference type="Rhea" id="RHEA:13665"/>
        <dbReference type="ChEBI" id="CHEBI:33019"/>
        <dbReference type="ChEBI" id="CHEBI:37565"/>
        <dbReference type="ChEBI" id="CHEBI:57746"/>
        <dbReference type="EC" id="4.6.1.2"/>
    </reaction>
</comment>
<dbReference type="FunFam" id="3.30.70.1230:FF:000001">
    <property type="entry name" value="Adenylate cyclase"/>
    <property type="match status" value="1"/>
</dbReference>
<keyword evidence="14 18" id="KW-0472">Membrane</keyword>
<keyword evidence="7" id="KW-0479">Metal-binding</keyword>
<evidence type="ECO:0000256" key="11">
    <source>
        <dbReference type="ARBA" id="ARBA00022842"/>
    </source>
</evidence>
<dbReference type="GO" id="GO:0004383">
    <property type="term" value="F:guanylate cyclase activity"/>
    <property type="evidence" value="ECO:0007669"/>
    <property type="project" value="UniProtKB-EC"/>
</dbReference>
<evidence type="ECO:0000256" key="6">
    <source>
        <dbReference type="ARBA" id="ARBA00022692"/>
    </source>
</evidence>
<proteinExistence type="inferred from homology"/>
<evidence type="ECO:0000256" key="16">
    <source>
        <dbReference type="ARBA" id="ARBA00023239"/>
    </source>
</evidence>
<dbReference type="WBParaSite" id="TCNE_0000795001-mRNA-1">
    <property type="protein sequence ID" value="TCNE_0000795001-mRNA-1"/>
    <property type="gene ID" value="TCNE_0000795001"/>
</dbReference>
<evidence type="ECO:0000256" key="5">
    <source>
        <dbReference type="ARBA" id="ARBA00012201"/>
    </source>
</evidence>
<name>A0A183UHI0_TOXCA</name>
<reference evidence="20 21" key="2">
    <citation type="submission" date="2018-11" db="EMBL/GenBank/DDBJ databases">
        <authorList>
            <consortium name="Pathogen Informatics"/>
        </authorList>
    </citation>
    <scope>NUCLEOTIDE SEQUENCE [LARGE SCALE GENOMIC DNA]</scope>
</reference>
<dbReference type="GO" id="GO:0046872">
    <property type="term" value="F:metal ion binding"/>
    <property type="evidence" value="ECO:0007669"/>
    <property type="project" value="UniProtKB-KW"/>
</dbReference>
<dbReference type="SUPFAM" id="SSF55073">
    <property type="entry name" value="Nucleotide cyclase"/>
    <property type="match status" value="2"/>
</dbReference>
<feature type="transmembrane region" description="Helical" evidence="18">
    <location>
        <begin position="484"/>
        <end position="503"/>
    </location>
</feature>
<dbReference type="Pfam" id="PF16214">
    <property type="entry name" value="AC_N"/>
    <property type="match status" value="1"/>
</dbReference>
<dbReference type="EC" id="4.6.1.1" evidence="5"/>
<keyword evidence="10" id="KW-0067">ATP-binding</keyword>
<evidence type="ECO:0000256" key="13">
    <source>
        <dbReference type="ARBA" id="ARBA00022998"/>
    </source>
</evidence>
<feature type="transmembrane region" description="Helical" evidence="18">
    <location>
        <begin position="460"/>
        <end position="478"/>
    </location>
</feature>
<comment type="cofactor">
    <cofactor evidence="3">
        <name>Mg(2+)</name>
        <dbReference type="ChEBI" id="CHEBI:18420"/>
    </cofactor>
</comment>
<feature type="transmembrane region" description="Helical" evidence="18">
    <location>
        <begin position="545"/>
        <end position="562"/>
    </location>
</feature>
<evidence type="ECO:0000256" key="17">
    <source>
        <dbReference type="RuleBase" id="RU000405"/>
    </source>
</evidence>
<dbReference type="AlphaFoldDB" id="A0A183UHI0"/>
<dbReference type="Pfam" id="PF00211">
    <property type="entry name" value="Guanylate_cyc"/>
    <property type="match status" value="2"/>
</dbReference>
<evidence type="ECO:0000313" key="22">
    <source>
        <dbReference type="WBParaSite" id="TCNE_0000795001-mRNA-1"/>
    </source>
</evidence>
<keyword evidence="16 17" id="KW-0456">Lyase</keyword>
<keyword evidence="6 18" id="KW-0812">Transmembrane</keyword>
<dbReference type="GO" id="GO:0005524">
    <property type="term" value="F:ATP binding"/>
    <property type="evidence" value="ECO:0007669"/>
    <property type="project" value="UniProtKB-KW"/>
</dbReference>
<dbReference type="SMART" id="SM00044">
    <property type="entry name" value="CYCc"/>
    <property type="match status" value="2"/>
</dbReference>
<gene>
    <name evidence="20" type="ORF">TCNE_LOCUS7950</name>
</gene>
<dbReference type="PANTHER" id="PTHR45627">
    <property type="entry name" value="ADENYLATE CYCLASE TYPE 1"/>
    <property type="match status" value="1"/>
</dbReference>
<dbReference type="InterPro" id="IPR029787">
    <property type="entry name" value="Nucleotide_cyclase"/>
</dbReference>
<evidence type="ECO:0000313" key="20">
    <source>
        <dbReference type="EMBL" id="VDM39271.1"/>
    </source>
</evidence>
<organism evidence="21 22">
    <name type="scientific">Toxocara canis</name>
    <name type="common">Canine roundworm</name>
    <dbReference type="NCBI Taxonomy" id="6265"/>
    <lineage>
        <taxon>Eukaryota</taxon>
        <taxon>Metazoa</taxon>
        <taxon>Ecdysozoa</taxon>
        <taxon>Nematoda</taxon>
        <taxon>Chromadorea</taxon>
        <taxon>Rhabditida</taxon>
        <taxon>Spirurina</taxon>
        <taxon>Ascaridomorpha</taxon>
        <taxon>Ascaridoidea</taxon>
        <taxon>Toxocaridae</taxon>
        <taxon>Toxocara</taxon>
    </lineage>
</organism>
<evidence type="ECO:0000256" key="9">
    <source>
        <dbReference type="ARBA" id="ARBA00022741"/>
    </source>
</evidence>
<dbReference type="InterPro" id="IPR009398">
    <property type="entry name" value="Adcy_conserved_dom"/>
</dbReference>
<keyword evidence="21" id="KW-1185">Reference proteome</keyword>
<evidence type="ECO:0000256" key="12">
    <source>
        <dbReference type="ARBA" id="ARBA00022989"/>
    </source>
</evidence>
<sequence length="824" mass="93159">MAVMLVGLDAIVAALLVWRRHDHLVLSWIIVGCSLLILTAAPASLLSSFALLLLFLCYTLLPLQLMHSLTAASLITATTLTIHIFHVHNFKQVIIEFLMLIAMNIVGIFVYYPTELVQRKTFRETRKCVERRILLLRENIKQEDILLSVLPRHIANDVRRDIAVEGHASTMFHKIYIRKHDIISILFADICGFTNLASECNAEELVQLLNKLFARFDLLANRNHCMRIKILGDCYYCVSGLPEYRSDHAQCAVEMGLEMIEAIKLVREVTGVNVNMRVGIHTGRAHCGVLGLKKWQFDVWSDDVTLANHMEGGGLPGRVVEQSQPLEVEVENYLLQGIHAISKEAWKSSYCNPITLMFRKKKMEQKFLEFNEDALLVQIACVLVVFVLCSVVLIIDDLSSILLICVSFTAVFFLCIISGLLIARVLSWAHVGCTFQCANRTAVTIGNCDTNTTRSVQIELMYECSLLMLLCVCVFHSLLALEKIFVSVLLCSTGLALLWSITLPELTIRQFTLWSLLNPAYINFTIPDQFDVYCSTYNPLGDMRLFFTVVTVFAFVLTVIQSRRSELITRLDFIWKLQALDEKREMEKKHAQNRAVLENILPAHVAEHFLKENLSQRSDLYHEGRDNVAIVFITITEFDKFYMELDANNEGVECLRLLNEIIVDFDTQLDREEFKSIEKIKTISTTYMAASGLTGEMIGNAHVVAVAKFAIRLLALIKYINEHSFNNFNLRIGINVGPVVAGVIGVKKPHYDIWGNSVNVASRMDSSGVAGKIQVTEETRKILEGEGFECECRGVIKVKGKGDMTTYFIKVPEEETDIDFSKES</sequence>
<protein>
    <recommendedName>
        <fullName evidence="5">adenylate cyclase</fullName>
        <ecNumber evidence="5">4.6.1.1</ecNumber>
    </recommendedName>
</protein>
<feature type="domain" description="Guanylate cyclase" evidence="19">
    <location>
        <begin position="629"/>
        <end position="765"/>
    </location>
</feature>
<evidence type="ECO:0000256" key="4">
    <source>
        <dbReference type="ARBA" id="ARBA00004141"/>
    </source>
</evidence>
<feature type="transmembrane region" description="Helical" evidence="18">
    <location>
        <begin position="375"/>
        <end position="395"/>
    </location>
</feature>
<keyword evidence="9" id="KW-0547">Nucleotide-binding</keyword>
<evidence type="ECO:0000256" key="7">
    <source>
        <dbReference type="ARBA" id="ARBA00022723"/>
    </source>
</evidence>
<dbReference type="CDD" id="cd07302">
    <property type="entry name" value="CHD"/>
    <property type="match status" value="2"/>
</dbReference>
<comment type="similarity">
    <text evidence="17">Belongs to the adenylyl cyclase class-4/guanylyl cyclase family.</text>
</comment>
<evidence type="ECO:0000256" key="1">
    <source>
        <dbReference type="ARBA" id="ARBA00001436"/>
    </source>
</evidence>
<keyword evidence="13" id="KW-0115">cAMP biosynthesis</keyword>
<evidence type="ECO:0000256" key="18">
    <source>
        <dbReference type="SAM" id="Phobius"/>
    </source>
</evidence>
<dbReference type="PANTHER" id="PTHR45627:SF16">
    <property type="entry name" value="ADENYLATE CYCLASE"/>
    <property type="match status" value="1"/>
</dbReference>
<evidence type="ECO:0000256" key="15">
    <source>
        <dbReference type="ARBA" id="ARBA00023180"/>
    </source>
</evidence>
<dbReference type="InterPro" id="IPR018297">
    <property type="entry name" value="A/G_cyclase_CS"/>
</dbReference>
<keyword evidence="15" id="KW-0325">Glycoprotein</keyword>
<keyword evidence="12 18" id="KW-1133">Transmembrane helix</keyword>
<dbReference type="GO" id="GO:0006171">
    <property type="term" value="P:cAMP biosynthetic process"/>
    <property type="evidence" value="ECO:0007669"/>
    <property type="project" value="UniProtKB-KW"/>
</dbReference>
<feature type="transmembrane region" description="Helical" evidence="18">
    <location>
        <begin position="29"/>
        <end position="57"/>
    </location>
</feature>
<keyword evidence="11" id="KW-0460">Magnesium</keyword>
<feature type="transmembrane region" description="Helical" evidence="18">
    <location>
        <begin position="93"/>
        <end position="112"/>
    </location>
</feature>
<comment type="catalytic activity">
    <reaction evidence="2">
        <text>ATP = 3',5'-cyclic AMP + diphosphate</text>
        <dbReference type="Rhea" id="RHEA:15389"/>
        <dbReference type="ChEBI" id="CHEBI:30616"/>
        <dbReference type="ChEBI" id="CHEBI:33019"/>
        <dbReference type="ChEBI" id="CHEBI:58165"/>
        <dbReference type="EC" id="4.6.1.1"/>
    </reaction>
</comment>
<reference evidence="22" key="1">
    <citation type="submission" date="2016-06" db="UniProtKB">
        <authorList>
            <consortium name="WormBaseParasite"/>
        </authorList>
    </citation>
    <scope>IDENTIFICATION</scope>
</reference>
<evidence type="ECO:0000256" key="10">
    <source>
        <dbReference type="ARBA" id="ARBA00022840"/>
    </source>
</evidence>
<dbReference type="Proteomes" id="UP000050794">
    <property type="component" value="Unassembled WGS sequence"/>
</dbReference>
<dbReference type="Pfam" id="PF06327">
    <property type="entry name" value="Adcy_cons_dom"/>
    <property type="match status" value="1"/>
</dbReference>
<dbReference type="Gene3D" id="3.30.70.1230">
    <property type="entry name" value="Nucleotide cyclase"/>
    <property type="match status" value="2"/>
</dbReference>
<dbReference type="InterPro" id="IPR001054">
    <property type="entry name" value="A/G_cyclase"/>
</dbReference>
<dbReference type="InterPro" id="IPR032628">
    <property type="entry name" value="AC_N"/>
</dbReference>